<comment type="catalytic activity">
    <reaction evidence="1">
        <text>ATP + protein L-histidine = ADP + protein N-phospho-L-histidine.</text>
        <dbReference type="EC" id="2.7.13.3"/>
    </reaction>
</comment>
<dbReference type="InterPro" id="IPR005467">
    <property type="entry name" value="His_kinase_dom"/>
</dbReference>
<proteinExistence type="predicted"/>
<keyword evidence="11" id="KW-1185">Reference proteome</keyword>
<evidence type="ECO:0000256" key="7">
    <source>
        <dbReference type="ARBA" id="ARBA00022840"/>
    </source>
</evidence>
<evidence type="ECO:0000256" key="2">
    <source>
        <dbReference type="ARBA" id="ARBA00012438"/>
    </source>
</evidence>
<keyword evidence="7" id="KW-0067">ATP-binding</keyword>
<sequence>MAVTRTLIQRDASTQVVDGGDEVDCDGGTRALIRELHDSVAQQLGFMSFLVSRVQQQVRNPEVAEPLLAELRTTTTRLQRDVRQLITGARLTLEGRSWRQALADSVDEFSRRCNVVFELDNRMPEIELAPDVALHALQIVREALSNVVRHAHARHARIEVIDDPAGALCVTVTDDGLGLRPASVEENHYGLEIMRERARAIGARVSIENVQPNGTRVRLLVPNDDAGKEFLDGSDDVASD</sequence>
<evidence type="ECO:0000313" key="10">
    <source>
        <dbReference type="EMBL" id="CAE6698634.1"/>
    </source>
</evidence>
<keyword evidence="6" id="KW-0418">Kinase</keyword>
<dbReference type="Gene3D" id="1.20.5.1930">
    <property type="match status" value="1"/>
</dbReference>
<dbReference type="SUPFAM" id="SSF55874">
    <property type="entry name" value="ATPase domain of HSP90 chaperone/DNA topoisomerase II/histidine kinase"/>
    <property type="match status" value="1"/>
</dbReference>
<keyword evidence="8" id="KW-0902">Two-component regulatory system</keyword>
<dbReference type="InterPro" id="IPR011712">
    <property type="entry name" value="Sig_transdc_His_kin_sub3_dim/P"/>
</dbReference>
<evidence type="ECO:0000313" key="11">
    <source>
        <dbReference type="Proteomes" id="UP000673821"/>
    </source>
</evidence>
<dbReference type="Proteomes" id="UP000673821">
    <property type="component" value="Unassembled WGS sequence"/>
</dbReference>
<keyword evidence="4" id="KW-0808">Transferase</keyword>
<dbReference type="InterPro" id="IPR003594">
    <property type="entry name" value="HATPase_dom"/>
</dbReference>
<name>A0ABN7KKZ2_9BURK</name>
<feature type="domain" description="Histidine kinase" evidence="9">
    <location>
        <begin position="31"/>
        <end position="225"/>
    </location>
</feature>
<dbReference type="CDD" id="cd16917">
    <property type="entry name" value="HATPase_UhpB-NarQ-NarX-like"/>
    <property type="match status" value="1"/>
</dbReference>
<accession>A0ABN7KKZ2</accession>
<dbReference type="PANTHER" id="PTHR24421:SF10">
    <property type="entry name" value="NITRATE_NITRITE SENSOR PROTEIN NARQ"/>
    <property type="match status" value="1"/>
</dbReference>
<dbReference type="Gene3D" id="3.30.565.10">
    <property type="entry name" value="Histidine kinase-like ATPase, C-terminal domain"/>
    <property type="match status" value="1"/>
</dbReference>
<dbReference type="EMBL" id="CAJNBH010000001">
    <property type="protein sequence ID" value="CAE6698634.1"/>
    <property type="molecule type" value="Genomic_DNA"/>
</dbReference>
<evidence type="ECO:0000259" key="9">
    <source>
        <dbReference type="PROSITE" id="PS50109"/>
    </source>
</evidence>
<dbReference type="Pfam" id="PF02518">
    <property type="entry name" value="HATPase_c"/>
    <property type="match status" value="1"/>
</dbReference>
<dbReference type="PROSITE" id="PS50109">
    <property type="entry name" value="HIS_KIN"/>
    <property type="match status" value="1"/>
</dbReference>
<dbReference type="InterPro" id="IPR036890">
    <property type="entry name" value="HATPase_C_sf"/>
</dbReference>
<protein>
    <recommendedName>
        <fullName evidence="2">histidine kinase</fullName>
        <ecNumber evidence="2">2.7.13.3</ecNumber>
    </recommendedName>
</protein>
<evidence type="ECO:0000256" key="6">
    <source>
        <dbReference type="ARBA" id="ARBA00022777"/>
    </source>
</evidence>
<dbReference type="PANTHER" id="PTHR24421">
    <property type="entry name" value="NITRATE/NITRITE SENSOR PROTEIN NARX-RELATED"/>
    <property type="match status" value="1"/>
</dbReference>
<comment type="caution">
    <text evidence="10">The sequence shown here is derived from an EMBL/GenBank/DDBJ whole genome shotgun (WGS) entry which is preliminary data.</text>
</comment>
<evidence type="ECO:0000256" key="3">
    <source>
        <dbReference type="ARBA" id="ARBA00022553"/>
    </source>
</evidence>
<organism evidence="10 11">
    <name type="scientific">Paraburkholderia nemoris</name>
    <dbReference type="NCBI Taxonomy" id="2793076"/>
    <lineage>
        <taxon>Bacteria</taxon>
        <taxon>Pseudomonadati</taxon>
        <taxon>Pseudomonadota</taxon>
        <taxon>Betaproteobacteria</taxon>
        <taxon>Burkholderiales</taxon>
        <taxon>Burkholderiaceae</taxon>
        <taxon>Paraburkholderia</taxon>
    </lineage>
</organism>
<dbReference type="Pfam" id="PF07730">
    <property type="entry name" value="HisKA_3"/>
    <property type="match status" value="1"/>
</dbReference>
<dbReference type="RefSeq" id="WP_054041212.1">
    <property type="nucleotide sequence ID" value="NZ_CAJNBI010000030.1"/>
</dbReference>
<evidence type="ECO:0000256" key="8">
    <source>
        <dbReference type="ARBA" id="ARBA00023012"/>
    </source>
</evidence>
<evidence type="ECO:0000256" key="1">
    <source>
        <dbReference type="ARBA" id="ARBA00000085"/>
    </source>
</evidence>
<gene>
    <name evidence="10" type="ORF">R69776_00617</name>
</gene>
<dbReference type="SMART" id="SM00387">
    <property type="entry name" value="HATPase_c"/>
    <property type="match status" value="1"/>
</dbReference>
<keyword evidence="5" id="KW-0547">Nucleotide-binding</keyword>
<keyword evidence="3" id="KW-0597">Phosphoprotein</keyword>
<evidence type="ECO:0000256" key="4">
    <source>
        <dbReference type="ARBA" id="ARBA00022679"/>
    </source>
</evidence>
<evidence type="ECO:0000256" key="5">
    <source>
        <dbReference type="ARBA" id="ARBA00022741"/>
    </source>
</evidence>
<dbReference type="InterPro" id="IPR050482">
    <property type="entry name" value="Sensor_HK_TwoCompSys"/>
</dbReference>
<reference evidence="10 11" key="1">
    <citation type="submission" date="2021-02" db="EMBL/GenBank/DDBJ databases">
        <authorList>
            <person name="Vanwijnsberghe S."/>
        </authorList>
    </citation>
    <scope>NUCLEOTIDE SEQUENCE [LARGE SCALE GENOMIC DNA]</scope>
    <source>
        <strain evidence="10 11">R-69776</strain>
    </source>
</reference>
<dbReference type="EC" id="2.7.13.3" evidence="2"/>